<protein>
    <submittedName>
        <fullName evidence="2">Stage III sporulation protein AE</fullName>
    </submittedName>
</protein>
<keyword evidence="3" id="KW-1185">Reference proteome</keyword>
<dbReference type="OrthoDB" id="2373222at2"/>
<evidence type="ECO:0000256" key="1">
    <source>
        <dbReference type="SAM" id="Phobius"/>
    </source>
</evidence>
<feature type="transmembrane region" description="Helical" evidence="1">
    <location>
        <begin position="361"/>
        <end position="384"/>
    </location>
</feature>
<keyword evidence="1" id="KW-1133">Transmembrane helix</keyword>
<keyword evidence="1" id="KW-0812">Transmembrane</keyword>
<feature type="transmembrane region" description="Helical" evidence="1">
    <location>
        <begin position="104"/>
        <end position="121"/>
    </location>
</feature>
<gene>
    <name evidence="2" type="primary">spoIIIAE</name>
    <name evidence="2" type="ORF">GH741_10765</name>
</gene>
<sequence>MNRIIKLVVMIIVVLLINSIYPLQTYAVPNEGSGIQSQVMESISFDEVKGYWNEVVNEYGGYLPGIQKTSFLEFIQNQDSLSLKDWIIGVTEFFFHELVMNGKLLGTLIMLTLFCMILQSLQTAFESKTVSKVAYSIIYLVLIVLALNSFKLAASYVNDTINVMSDFMIALLPLMLGLMASFGNIAAVSFFHPVIIFLIHTSVLLVSNIVIPLFFLSALLNIVSTLSDEYKVTQLADLLKNIGLALLGAFLTIFLGVISVQGAVSAVQDGVAMKTAKFVTGNFIPVVGRMFTDATDTILTASLLLKNAVGLVGVVILIGLVLFPAIKIFVISLIYKITSALLQPIGDGPVITCMNTISKHILYIFASLLVVSFMFFFAIVILVASSNLTLMLR</sequence>
<dbReference type="Proteomes" id="UP000799092">
    <property type="component" value="Unassembled WGS sequence"/>
</dbReference>
<comment type="caution">
    <text evidence="2">The sequence shown here is derived from an EMBL/GenBank/DDBJ whole genome shotgun (WGS) entry which is preliminary data.</text>
</comment>
<feature type="transmembrane region" description="Helical" evidence="1">
    <location>
        <begin position="133"/>
        <end position="157"/>
    </location>
</feature>
<feature type="transmembrane region" description="Helical" evidence="1">
    <location>
        <begin position="308"/>
        <end position="335"/>
    </location>
</feature>
<keyword evidence="1" id="KW-0472">Membrane</keyword>
<dbReference type="InterPro" id="IPR014194">
    <property type="entry name" value="Spore_III_AE"/>
</dbReference>
<dbReference type="RefSeq" id="WP_153736782.1">
    <property type="nucleotide sequence ID" value="NZ_WJNG01000007.1"/>
</dbReference>
<evidence type="ECO:0000313" key="3">
    <source>
        <dbReference type="Proteomes" id="UP000799092"/>
    </source>
</evidence>
<reference evidence="2" key="1">
    <citation type="submission" date="2019-11" db="EMBL/GenBank/DDBJ databases">
        <authorList>
            <person name="Li J."/>
        </authorList>
    </citation>
    <scope>NUCLEOTIDE SEQUENCE</scope>
    <source>
        <strain evidence="2">B6B</strain>
    </source>
</reference>
<accession>A0A6A8DHH5</accession>
<feature type="transmembrane region" description="Helical" evidence="1">
    <location>
        <begin position="203"/>
        <end position="222"/>
    </location>
</feature>
<dbReference type="Pfam" id="PF09546">
    <property type="entry name" value="Spore_III_AE"/>
    <property type="match status" value="1"/>
</dbReference>
<evidence type="ECO:0000313" key="2">
    <source>
        <dbReference type="EMBL" id="MRH43161.1"/>
    </source>
</evidence>
<organism evidence="2 3">
    <name type="scientific">Aquibacillus halophilus</name>
    <dbReference type="NCBI Taxonomy" id="930132"/>
    <lineage>
        <taxon>Bacteria</taxon>
        <taxon>Bacillati</taxon>
        <taxon>Bacillota</taxon>
        <taxon>Bacilli</taxon>
        <taxon>Bacillales</taxon>
        <taxon>Bacillaceae</taxon>
        <taxon>Aquibacillus</taxon>
    </lineage>
</organism>
<name>A0A6A8DHH5_9BACI</name>
<dbReference type="NCBIfam" id="TIGR02829">
    <property type="entry name" value="spore_III_AE"/>
    <property type="match status" value="1"/>
</dbReference>
<dbReference type="AlphaFoldDB" id="A0A6A8DHH5"/>
<proteinExistence type="predicted"/>
<dbReference type="EMBL" id="WJNG01000007">
    <property type="protein sequence ID" value="MRH43161.1"/>
    <property type="molecule type" value="Genomic_DNA"/>
</dbReference>
<feature type="transmembrane region" description="Helical" evidence="1">
    <location>
        <begin position="7"/>
        <end position="24"/>
    </location>
</feature>
<feature type="transmembrane region" description="Helical" evidence="1">
    <location>
        <begin position="169"/>
        <end position="191"/>
    </location>
</feature>
<feature type="transmembrane region" description="Helical" evidence="1">
    <location>
        <begin position="242"/>
        <end position="267"/>
    </location>
</feature>